<dbReference type="InterPro" id="IPR013352">
    <property type="entry name" value="Fe_hydrogenase_subset"/>
</dbReference>
<comment type="cofactor">
    <cofactor evidence="1">
        <name>[4Fe-4S] cluster</name>
        <dbReference type="ChEBI" id="CHEBI:49883"/>
    </cofactor>
</comment>
<dbReference type="GO" id="GO:0008137">
    <property type="term" value="F:NADH dehydrogenase (ubiquinone) activity"/>
    <property type="evidence" value="ECO:0007669"/>
    <property type="project" value="InterPro"/>
</dbReference>
<dbReference type="EMBL" id="CAADRN010000021">
    <property type="protein sequence ID" value="VFU11412.1"/>
    <property type="molecule type" value="Genomic_DNA"/>
</dbReference>
<dbReference type="InterPro" id="IPR049830">
    <property type="entry name" value="HndD"/>
</dbReference>
<dbReference type="PROSITE" id="PS00198">
    <property type="entry name" value="4FE4S_FER_1"/>
    <property type="match status" value="1"/>
</dbReference>
<dbReference type="SUPFAM" id="SSF54862">
    <property type="entry name" value="4Fe-4S ferredoxins"/>
    <property type="match status" value="1"/>
</dbReference>
<dbReference type="SMART" id="SM00929">
    <property type="entry name" value="NADH-G_4Fe-4S_3"/>
    <property type="match status" value="1"/>
</dbReference>
<dbReference type="SUPFAM" id="SSF53920">
    <property type="entry name" value="Fe-only hydrogenase"/>
    <property type="match status" value="1"/>
</dbReference>
<dbReference type="AlphaFoldDB" id="A0A485LZ44"/>
<gene>
    <name evidence="17" type="primary">hndD</name>
    <name evidence="17" type="ORF">SCFA_1170008</name>
</gene>
<dbReference type="Pfam" id="PF13510">
    <property type="entry name" value="Fer2_4"/>
    <property type="match status" value="1"/>
</dbReference>
<organism evidence="17">
    <name type="scientific">anaerobic digester metagenome</name>
    <dbReference type="NCBI Taxonomy" id="1263854"/>
    <lineage>
        <taxon>unclassified sequences</taxon>
        <taxon>metagenomes</taxon>
        <taxon>ecological metagenomes</taxon>
    </lineage>
</organism>
<dbReference type="InterPro" id="IPR019574">
    <property type="entry name" value="NADH_UbQ_OxRdtase_Gsu_4Fe4S-bd"/>
</dbReference>
<dbReference type="PANTHER" id="PTHR11615">
    <property type="entry name" value="NITRATE, FORMATE, IRON DEHYDROGENASE"/>
    <property type="match status" value="1"/>
</dbReference>
<dbReference type="GO" id="GO:0051539">
    <property type="term" value="F:4 iron, 4 sulfur cluster binding"/>
    <property type="evidence" value="ECO:0007669"/>
    <property type="project" value="UniProtKB-KW"/>
</dbReference>
<proteinExistence type="inferred from homology"/>
<dbReference type="EC" id="1.12.1.3" evidence="17"/>
<evidence type="ECO:0000259" key="15">
    <source>
        <dbReference type="PROSITE" id="PS51379"/>
    </source>
</evidence>
<dbReference type="CDD" id="cd00207">
    <property type="entry name" value="fer2"/>
    <property type="match status" value="1"/>
</dbReference>
<dbReference type="SUPFAM" id="SSF54292">
    <property type="entry name" value="2Fe-2S ferredoxin-like"/>
    <property type="match status" value="1"/>
</dbReference>
<dbReference type="InterPro" id="IPR001041">
    <property type="entry name" value="2Fe-2S_ferredoxin-type"/>
</dbReference>
<dbReference type="GO" id="GO:0005506">
    <property type="term" value="F:iron ion binding"/>
    <property type="evidence" value="ECO:0007669"/>
    <property type="project" value="InterPro"/>
</dbReference>
<dbReference type="Gene3D" id="3.30.70.20">
    <property type="match status" value="1"/>
</dbReference>
<comment type="similarity">
    <text evidence="3">Belongs to the complex I 75 kDa subunit family.</text>
</comment>
<keyword evidence="11" id="KW-0520">NAD</keyword>
<dbReference type="GO" id="GO:0008901">
    <property type="term" value="F:ferredoxin hydrogenase activity"/>
    <property type="evidence" value="ECO:0007669"/>
    <property type="project" value="InterPro"/>
</dbReference>
<dbReference type="InterPro" id="IPR036991">
    <property type="entry name" value="Fe_hydrogenase_ssu_sf"/>
</dbReference>
<dbReference type="Pfam" id="PF00037">
    <property type="entry name" value="Fer4"/>
    <property type="match status" value="1"/>
</dbReference>
<evidence type="ECO:0000256" key="13">
    <source>
        <dbReference type="ARBA" id="ARBA00034078"/>
    </source>
</evidence>
<dbReference type="InterPro" id="IPR004108">
    <property type="entry name" value="Fe_hydrogenase_lsu_C"/>
</dbReference>
<feature type="domain" description="4Fe-4S His(Cys)3-ligated-type" evidence="16">
    <location>
        <begin position="112"/>
        <end position="151"/>
    </location>
</feature>
<evidence type="ECO:0000256" key="7">
    <source>
        <dbReference type="ARBA" id="ARBA00022737"/>
    </source>
</evidence>
<keyword evidence="7" id="KW-0677">Repeat</keyword>
<keyword evidence="8" id="KW-1278">Translocase</keyword>
<keyword evidence="5" id="KW-0001">2Fe-2S</keyword>
<keyword evidence="4" id="KW-0004">4Fe-4S</keyword>
<protein>
    <submittedName>
        <fullName evidence="17">Hydrogen dehydrogenase (NADP+), delta subunit (Hydrogenase active site)</fullName>
        <ecNumber evidence="17">1.12.1.3</ecNumber>
    </submittedName>
</protein>
<sequence>MWLILEEKLEYTPGPVIRKTGQLYDNPEKEVEKIKLTIDGREVTADKGMSVLEAARLAGIEIPSLCYLRHINETGSCRVCLVEVEVKGTKTLQASCVYPATAGLVVHTTSPRVRRVRKTMVELLLSDHHRECTTCIRNLNCELQNVADSLGIRNLKYTGEMKALQVQNDNPYIVRDYNKCIKCRRCEAICSKVQEINVYSALYRNYDTIIAPAFGQDLSRVACIACGQCVLACPTGSITEKECIESVWEALEDPDKYVVVQTAPSIQVTLGEEFGFPAGSVVTGKLAAALRRLGFDRVFATDFTADLTVMEEAHELLERLEGRGKLPLLTSCCPGWVKFAEHFYPEYLDNLSTCKSPHEMFGALTKTHIARKEGIDPEKLVVVAIMPCTAKKFEAARPEMGTGEFKDVDWVLTTRELARMIRQADISFPDLQEEEYDSPMGTASGAGAIFGSTGGVLEAAVRTACHLTTGKEADLPDYEELRGFSGLKEAEVLLKDRKLKVAIAHGTGNARVLLERLRAGETFHFVEIMACPGGCVGGGGQPIYGSRERKEVSLDYRHNRADALGRIDATKTLRRSHENPDVLRLYKEFLGQPLGEVSRNLLHTCYTPRGKLPGFQFGGIKGSHAGHALDNMPDT</sequence>
<dbReference type="NCBIfam" id="TIGR02512">
    <property type="entry name" value="FeFe_hydrog_A"/>
    <property type="match status" value="1"/>
</dbReference>
<dbReference type="FunFam" id="3.30.70.20:FF:000035">
    <property type="entry name" value="Iron hydrogenase 1"/>
    <property type="match status" value="1"/>
</dbReference>
<feature type="domain" description="4Fe-4S ferredoxin-type" evidence="15">
    <location>
        <begin position="212"/>
        <end position="243"/>
    </location>
</feature>
<keyword evidence="17" id="KW-0560">Oxidoreductase</keyword>
<dbReference type="Pfam" id="PF10588">
    <property type="entry name" value="NADH-G_4Fe-4S_3"/>
    <property type="match status" value="1"/>
</dbReference>
<evidence type="ECO:0000256" key="8">
    <source>
        <dbReference type="ARBA" id="ARBA00022967"/>
    </source>
</evidence>
<dbReference type="Gene3D" id="3.40.950.10">
    <property type="entry name" value="Fe-only Hydrogenase (Larger Subunit), Chain L, domain 3"/>
    <property type="match status" value="1"/>
</dbReference>
<feature type="domain" description="4Fe-4S ferredoxin-type" evidence="15">
    <location>
        <begin position="171"/>
        <end position="201"/>
    </location>
</feature>
<evidence type="ECO:0000256" key="2">
    <source>
        <dbReference type="ARBA" id="ARBA00004370"/>
    </source>
</evidence>
<comment type="cofactor">
    <cofactor evidence="13">
        <name>[2Fe-2S] cluster</name>
        <dbReference type="ChEBI" id="CHEBI:190135"/>
    </cofactor>
</comment>
<accession>A0A485LZ44</accession>
<dbReference type="PROSITE" id="PS51379">
    <property type="entry name" value="4FE4S_FER_2"/>
    <property type="match status" value="2"/>
</dbReference>
<dbReference type="PROSITE" id="PS51839">
    <property type="entry name" value="4FE4S_HC3"/>
    <property type="match status" value="1"/>
</dbReference>
<evidence type="ECO:0000256" key="6">
    <source>
        <dbReference type="ARBA" id="ARBA00022723"/>
    </source>
</evidence>
<dbReference type="Gene3D" id="3.40.50.1780">
    <property type="match status" value="1"/>
</dbReference>
<dbReference type="GO" id="GO:0042773">
    <property type="term" value="P:ATP synthesis coupled electron transport"/>
    <property type="evidence" value="ECO:0007669"/>
    <property type="project" value="InterPro"/>
</dbReference>
<dbReference type="Pfam" id="PF02256">
    <property type="entry name" value="Fe_hyd_SSU"/>
    <property type="match status" value="1"/>
</dbReference>
<dbReference type="InterPro" id="IPR036010">
    <property type="entry name" value="2Fe-2S_ferredoxin-like_sf"/>
</dbReference>
<dbReference type="Pfam" id="PF02906">
    <property type="entry name" value="Fe_hyd_lg_C"/>
    <property type="match status" value="1"/>
</dbReference>
<dbReference type="FunFam" id="3.10.20.740:FF:000004">
    <property type="entry name" value="NADH-quinone oxidoreductase"/>
    <property type="match status" value="1"/>
</dbReference>
<dbReference type="GO" id="GO:0016020">
    <property type="term" value="C:membrane"/>
    <property type="evidence" value="ECO:0007669"/>
    <property type="project" value="UniProtKB-SubCell"/>
</dbReference>
<dbReference type="InterPro" id="IPR050340">
    <property type="entry name" value="Cytosolic_Fe-S_CAF"/>
</dbReference>
<evidence type="ECO:0000313" key="17">
    <source>
        <dbReference type="EMBL" id="VFU11412.1"/>
    </source>
</evidence>
<evidence type="ECO:0000256" key="11">
    <source>
        <dbReference type="ARBA" id="ARBA00023027"/>
    </source>
</evidence>
<dbReference type="InterPro" id="IPR000283">
    <property type="entry name" value="NADH_UbQ_OxRdtase_75kDa_su_CS"/>
</dbReference>
<dbReference type="Gene3D" id="3.10.20.740">
    <property type="match status" value="1"/>
</dbReference>
<keyword evidence="9" id="KW-0408">Iron</keyword>
<evidence type="ECO:0000259" key="14">
    <source>
        <dbReference type="PROSITE" id="PS51085"/>
    </source>
</evidence>
<keyword evidence="12" id="KW-0472">Membrane</keyword>
<evidence type="ECO:0000259" key="16">
    <source>
        <dbReference type="PROSITE" id="PS51839"/>
    </source>
</evidence>
<dbReference type="PROSITE" id="PS00641">
    <property type="entry name" value="COMPLEX1_75K_1"/>
    <property type="match status" value="1"/>
</dbReference>
<evidence type="ECO:0000256" key="3">
    <source>
        <dbReference type="ARBA" id="ARBA00005404"/>
    </source>
</evidence>
<evidence type="ECO:0000256" key="10">
    <source>
        <dbReference type="ARBA" id="ARBA00023014"/>
    </source>
</evidence>
<evidence type="ECO:0000256" key="12">
    <source>
        <dbReference type="ARBA" id="ARBA00023136"/>
    </source>
</evidence>
<dbReference type="InterPro" id="IPR003149">
    <property type="entry name" value="Fe_hydrogenase_ssu"/>
</dbReference>
<dbReference type="InterPro" id="IPR017900">
    <property type="entry name" value="4Fe4S_Fe_S_CS"/>
</dbReference>
<keyword evidence="6" id="KW-0479">Metal-binding</keyword>
<evidence type="ECO:0000256" key="9">
    <source>
        <dbReference type="ARBA" id="ARBA00023004"/>
    </source>
</evidence>
<comment type="subcellular location">
    <subcellularLocation>
        <location evidence="2">Membrane</location>
    </subcellularLocation>
</comment>
<reference evidence="17" key="1">
    <citation type="submission" date="2019-03" db="EMBL/GenBank/DDBJ databases">
        <authorList>
            <person name="Hao L."/>
        </authorList>
    </citation>
    <scope>NUCLEOTIDE SEQUENCE</scope>
</reference>
<evidence type="ECO:0000256" key="1">
    <source>
        <dbReference type="ARBA" id="ARBA00001966"/>
    </source>
</evidence>
<dbReference type="GO" id="GO:0051537">
    <property type="term" value="F:2 iron, 2 sulfur cluster binding"/>
    <property type="evidence" value="ECO:0007669"/>
    <property type="project" value="UniProtKB-KW"/>
</dbReference>
<dbReference type="InterPro" id="IPR009016">
    <property type="entry name" value="Fe_hydrogenase"/>
</dbReference>
<dbReference type="GO" id="GO:0050583">
    <property type="term" value="F:hydrogen dehydrogenase (NADP+) activity"/>
    <property type="evidence" value="ECO:0007669"/>
    <property type="project" value="UniProtKB-EC"/>
</dbReference>
<evidence type="ECO:0000256" key="4">
    <source>
        <dbReference type="ARBA" id="ARBA00022485"/>
    </source>
</evidence>
<feature type="domain" description="2Fe-2S ferredoxin-type" evidence="14">
    <location>
        <begin position="32"/>
        <end position="112"/>
    </location>
</feature>
<keyword evidence="10" id="KW-0411">Iron-sulfur</keyword>
<evidence type="ECO:0000256" key="5">
    <source>
        <dbReference type="ARBA" id="ARBA00022714"/>
    </source>
</evidence>
<dbReference type="NCBIfam" id="NF040763">
    <property type="entry name" value="FeFe_hydrog_A6"/>
    <property type="match status" value="1"/>
</dbReference>
<dbReference type="Gene3D" id="4.10.260.20">
    <property type="entry name" value="Iron hydrogenase, small subunit"/>
    <property type="match status" value="1"/>
</dbReference>
<name>A0A485LZ44_9ZZZZ</name>
<dbReference type="SMART" id="SM00902">
    <property type="entry name" value="Fe_hyd_SSU"/>
    <property type="match status" value="1"/>
</dbReference>
<dbReference type="InterPro" id="IPR017896">
    <property type="entry name" value="4Fe4S_Fe-S-bd"/>
</dbReference>
<dbReference type="PROSITE" id="PS51085">
    <property type="entry name" value="2FE2S_FER_2"/>
    <property type="match status" value="1"/>
</dbReference>